<evidence type="ECO:0000313" key="2">
    <source>
        <dbReference type="Proteomes" id="UP000016932"/>
    </source>
</evidence>
<reference evidence="1 2" key="1">
    <citation type="journal article" date="2012" name="PLoS Pathog.">
        <title>Diverse lifestyles and strategies of plant pathogenesis encoded in the genomes of eighteen Dothideomycetes fungi.</title>
        <authorList>
            <person name="Ohm R.A."/>
            <person name="Feau N."/>
            <person name="Henrissat B."/>
            <person name="Schoch C.L."/>
            <person name="Horwitz B.A."/>
            <person name="Barry K.W."/>
            <person name="Condon B.J."/>
            <person name="Copeland A.C."/>
            <person name="Dhillon B."/>
            <person name="Glaser F."/>
            <person name="Hesse C.N."/>
            <person name="Kosti I."/>
            <person name="LaButti K."/>
            <person name="Lindquist E.A."/>
            <person name="Lucas S."/>
            <person name="Salamov A.A."/>
            <person name="Bradshaw R.E."/>
            <person name="Ciuffetti L."/>
            <person name="Hamelin R.C."/>
            <person name="Kema G.H.J."/>
            <person name="Lawrence C."/>
            <person name="Scott J.A."/>
            <person name="Spatafora J.W."/>
            <person name="Turgeon B.G."/>
            <person name="de Wit P.J.G.M."/>
            <person name="Zhong S."/>
            <person name="Goodwin S.B."/>
            <person name="Grigoriev I.V."/>
        </authorList>
    </citation>
    <scope>NUCLEOTIDE SEQUENCE [LARGE SCALE GENOMIC DNA]</scope>
    <source>
        <strain evidence="1 2">CIRAD86</strain>
    </source>
</reference>
<protein>
    <submittedName>
        <fullName evidence="1">Uncharacterized protein</fullName>
    </submittedName>
</protein>
<dbReference type="AlphaFoldDB" id="M3A6T5"/>
<gene>
    <name evidence="1" type="ORF">MYCFIDRAFT_172491</name>
</gene>
<dbReference type="KEGG" id="pfj:MYCFIDRAFT_172491"/>
<keyword evidence="2" id="KW-1185">Reference proteome</keyword>
<dbReference type="GeneID" id="19332801"/>
<dbReference type="RefSeq" id="XP_007923950.1">
    <property type="nucleotide sequence ID" value="XM_007925759.1"/>
</dbReference>
<accession>M3A6T5</accession>
<evidence type="ECO:0000313" key="1">
    <source>
        <dbReference type="EMBL" id="EME86799.1"/>
    </source>
</evidence>
<dbReference type="Proteomes" id="UP000016932">
    <property type="component" value="Unassembled WGS sequence"/>
</dbReference>
<name>M3A6T5_PSEFD</name>
<dbReference type="EMBL" id="KB446556">
    <property type="protein sequence ID" value="EME86799.1"/>
    <property type="molecule type" value="Genomic_DNA"/>
</dbReference>
<proteinExistence type="predicted"/>
<sequence length="111" mass="12362">MLLLFITSPTLVDAKECLQLLNSWRSFLRIKSRSCDLLNLALLRLDGVFSCGAAGLGGEWAVEVGEKFEVMGGRRVGMCFFLIFIPIEINFSEFCTKAFASSLLPDGAWYQ</sequence>
<organism evidence="1 2">
    <name type="scientific">Pseudocercospora fijiensis (strain CIRAD86)</name>
    <name type="common">Black leaf streak disease fungus</name>
    <name type="synonym">Mycosphaerella fijiensis</name>
    <dbReference type="NCBI Taxonomy" id="383855"/>
    <lineage>
        <taxon>Eukaryota</taxon>
        <taxon>Fungi</taxon>
        <taxon>Dikarya</taxon>
        <taxon>Ascomycota</taxon>
        <taxon>Pezizomycotina</taxon>
        <taxon>Dothideomycetes</taxon>
        <taxon>Dothideomycetidae</taxon>
        <taxon>Mycosphaerellales</taxon>
        <taxon>Mycosphaerellaceae</taxon>
        <taxon>Pseudocercospora</taxon>
    </lineage>
</organism>
<dbReference type="VEuPathDB" id="FungiDB:MYCFIDRAFT_172491"/>
<dbReference type="HOGENOM" id="CLU_2159523_0_0_1"/>